<name>A0AC60Q5C5_IXOPE</name>
<reference evidence="1 2" key="1">
    <citation type="journal article" date="2020" name="Cell">
        <title>Large-Scale Comparative Analyses of Tick Genomes Elucidate Their Genetic Diversity and Vector Capacities.</title>
        <authorList>
            <consortium name="Tick Genome and Microbiome Consortium (TIGMIC)"/>
            <person name="Jia N."/>
            <person name="Wang J."/>
            <person name="Shi W."/>
            <person name="Du L."/>
            <person name="Sun Y."/>
            <person name="Zhan W."/>
            <person name="Jiang J.F."/>
            <person name="Wang Q."/>
            <person name="Zhang B."/>
            <person name="Ji P."/>
            <person name="Bell-Sakyi L."/>
            <person name="Cui X.M."/>
            <person name="Yuan T.T."/>
            <person name="Jiang B.G."/>
            <person name="Yang W.F."/>
            <person name="Lam T.T."/>
            <person name="Chang Q.C."/>
            <person name="Ding S.J."/>
            <person name="Wang X.J."/>
            <person name="Zhu J.G."/>
            <person name="Ruan X.D."/>
            <person name="Zhao L."/>
            <person name="Wei J.T."/>
            <person name="Ye R.Z."/>
            <person name="Que T.C."/>
            <person name="Du C.H."/>
            <person name="Zhou Y.H."/>
            <person name="Cheng J.X."/>
            <person name="Dai P.F."/>
            <person name="Guo W.B."/>
            <person name="Han X.H."/>
            <person name="Huang E.J."/>
            <person name="Li L.F."/>
            <person name="Wei W."/>
            <person name="Gao Y.C."/>
            <person name="Liu J.Z."/>
            <person name="Shao H.Z."/>
            <person name="Wang X."/>
            <person name="Wang C.C."/>
            <person name="Yang T.C."/>
            <person name="Huo Q.B."/>
            <person name="Li W."/>
            <person name="Chen H.Y."/>
            <person name="Chen S.E."/>
            <person name="Zhou L.G."/>
            <person name="Ni X.B."/>
            <person name="Tian J.H."/>
            <person name="Sheng Y."/>
            <person name="Liu T."/>
            <person name="Pan Y.S."/>
            <person name="Xia L.Y."/>
            <person name="Li J."/>
            <person name="Zhao F."/>
            <person name="Cao W.C."/>
        </authorList>
    </citation>
    <scope>NUCLEOTIDE SEQUENCE [LARGE SCALE GENOMIC DNA]</scope>
    <source>
        <strain evidence="1">Iper-2018</strain>
    </source>
</reference>
<sequence>MTARKQENHATFLNIARYKEELAAREEQKVEDDDQSKWQLVGGYKGRRIIKNFRTSLKEERKSFEIIVGIKGLDLRKAEALEIFACIMAATNVSPRAALGEDYAIKNVRNNTVTVHTNDQERAEKYLGIKGFRYEGSEYEAHGYTANSENTLRIVVAKVFSRERETNNQEILEELQRSNPKTPIIDAKRMGRSGSILITLGTKVLPGNIKIFGSINCYHIYLEKKQACTACRKMGHRADNCPEGVSRRCPNCGEEHDFPQRVPGVRTDYTCTPKCVICNGHHYTGSNACRERYKPFRENRPKPKKSFVTTEDTTTTSTSEEEETMSYARAVRGKNTREPQAKDAPENSTDSALEKANKKLTEELACLKKNYEAAMRTIRQLQQEQMKSSAPTPTSVVGGNQNMETENEMPAPPRPAEVRKGRKRTDSESSVQTSVSCSSEIPYKARKTGDSLPQKVEAALSSIMASLQRLDERMKTNEERMARIEQEFARLTANHGGQQ</sequence>
<comment type="caution">
    <text evidence="1">The sequence shown here is derived from an EMBL/GenBank/DDBJ whole genome shotgun (WGS) entry which is preliminary data.</text>
</comment>
<gene>
    <name evidence="1" type="ORF">HPB47_024020</name>
</gene>
<dbReference type="Proteomes" id="UP000805193">
    <property type="component" value="Unassembled WGS sequence"/>
</dbReference>
<proteinExistence type="predicted"/>
<protein>
    <submittedName>
        <fullName evidence="1">Uncharacterized protein</fullName>
    </submittedName>
</protein>
<accession>A0AC60Q5C5</accession>
<evidence type="ECO:0000313" key="2">
    <source>
        <dbReference type="Proteomes" id="UP000805193"/>
    </source>
</evidence>
<organism evidence="1 2">
    <name type="scientific">Ixodes persulcatus</name>
    <name type="common">Taiga tick</name>
    <dbReference type="NCBI Taxonomy" id="34615"/>
    <lineage>
        <taxon>Eukaryota</taxon>
        <taxon>Metazoa</taxon>
        <taxon>Ecdysozoa</taxon>
        <taxon>Arthropoda</taxon>
        <taxon>Chelicerata</taxon>
        <taxon>Arachnida</taxon>
        <taxon>Acari</taxon>
        <taxon>Parasitiformes</taxon>
        <taxon>Ixodida</taxon>
        <taxon>Ixodoidea</taxon>
        <taxon>Ixodidae</taxon>
        <taxon>Ixodinae</taxon>
        <taxon>Ixodes</taxon>
    </lineage>
</organism>
<dbReference type="EMBL" id="JABSTQ010009452">
    <property type="protein sequence ID" value="KAG0429020.1"/>
    <property type="molecule type" value="Genomic_DNA"/>
</dbReference>
<evidence type="ECO:0000313" key="1">
    <source>
        <dbReference type="EMBL" id="KAG0429020.1"/>
    </source>
</evidence>
<keyword evidence="2" id="KW-1185">Reference proteome</keyword>